<evidence type="ECO:0000313" key="1">
    <source>
        <dbReference type="EMBL" id="EDU58237.1"/>
    </source>
</evidence>
<sequence length="59" mass="7051">MGVFLYSMGLAIKAITKDNKYCSNNMLLRFIFRVTLDYPKIIHLYINRLKYSRALENIY</sequence>
<dbReference type="AlphaFoldDB" id="A0AA86YGB5"/>
<dbReference type="EMBL" id="ABJD02000102">
    <property type="protein sequence ID" value="EDU58237.1"/>
    <property type="molecule type" value="Genomic_DNA"/>
</dbReference>
<accession>A0AA86YGB5</accession>
<name>A0AA86YGB5_PROST</name>
<gene>
    <name evidence="1" type="ORF">PROSTU_03972</name>
</gene>
<protein>
    <submittedName>
        <fullName evidence="1">Uncharacterized protein</fullName>
    </submittedName>
</protein>
<proteinExistence type="predicted"/>
<dbReference type="Proteomes" id="UP000004506">
    <property type="component" value="Unassembled WGS sequence"/>
</dbReference>
<organism evidence="1 2">
    <name type="scientific">Providencia stuartii ATCC 25827</name>
    <dbReference type="NCBI Taxonomy" id="471874"/>
    <lineage>
        <taxon>Bacteria</taxon>
        <taxon>Pseudomonadati</taxon>
        <taxon>Pseudomonadota</taxon>
        <taxon>Gammaproteobacteria</taxon>
        <taxon>Enterobacterales</taxon>
        <taxon>Morganellaceae</taxon>
        <taxon>Providencia</taxon>
    </lineage>
</organism>
<reference evidence="2" key="2">
    <citation type="submission" date="2008-04" db="EMBL/GenBank/DDBJ databases">
        <title>Draft genome sequence of Providencia stuartii(ATCC 25827).</title>
        <authorList>
            <person name="Sudarsanam P."/>
            <person name="Ley R."/>
            <person name="Guruge J."/>
            <person name="Turnbaugh P.J."/>
            <person name="Mahowald M."/>
            <person name="Liep D."/>
            <person name="Gordon J."/>
        </authorList>
    </citation>
    <scope>NUCLEOTIDE SEQUENCE [LARGE SCALE GENOMIC DNA]</scope>
    <source>
        <strain evidence="2">ATCC 25827</strain>
    </source>
</reference>
<evidence type="ECO:0000313" key="2">
    <source>
        <dbReference type="Proteomes" id="UP000004506"/>
    </source>
</evidence>
<reference evidence="2" key="1">
    <citation type="submission" date="2008-04" db="EMBL/GenBank/DDBJ databases">
        <title>Draft genome sequence of Providencia stuartii (ATCC 25827).</title>
        <authorList>
            <person name="Sudarsanam P."/>
            <person name="Ley R."/>
            <person name="Guruge J."/>
            <person name="Turnbaugh P.J."/>
            <person name="Mahowald M."/>
            <person name="Liep D."/>
            <person name="Gordon J."/>
        </authorList>
    </citation>
    <scope>NUCLEOTIDE SEQUENCE [LARGE SCALE GENOMIC DNA]</scope>
    <source>
        <strain evidence="2">ATCC 25827</strain>
    </source>
</reference>
<comment type="caution">
    <text evidence="1">The sequence shown here is derived from an EMBL/GenBank/DDBJ whole genome shotgun (WGS) entry which is preliminary data.</text>
</comment>
<reference evidence="1 2" key="3">
    <citation type="submission" date="2008-05" db="EMBL/GenBank/DDBJ databases">
        <authorList>
            <person name="Fulton L."/>
            <person name="Clifton S."/>
            <person name="Fulton B."/>
            <person name="Xu J."/>
            <person name="Minx P."/>
            <person name="Pepin K.H."/>
            <person name="Johnson M."/>
            <person name="Thiruvilangam P."/>
            <person name="Bhonagiri V."/>
            <person name="Nash W.E."/>
            <person name="Mardis E.R."/>
            <person name="Wilson R.K."/>
        </authorList>
    </citation>
    <scope>NUCLEOTIDE SEQUENCE [LARGE SCALE GENOMIC DNA]</scope>
    <source>
        <strain evidence="1 2">ATCC 25827</strain>
    </source>
</reference>